<evidence type="ECO:0000256" key="12">
    <source>
        <dbReference type="HAMAP-Rule" id="MF_00042"/>
    </source>
</evidence>
<comment type="function">
    <text evidence="2 12">Endonuclease that specifically degrades the RNA of RNA-DNA hybrids.</text>
</comment>
<dbReference type="Gene3D" id="3.30.420.10">
    <property type="entry name" value="Ribonuclease H-like superfamily/Ribonuclease H"/>
    <property type="match status" value="1"/>
</dbReference>
<evidence type="ECO:0000256" key="5">
    <source>
        <dbReference type="ARBA" id="ARBA00012180"/>
    </source>
</evidence>
<evidence type="ECO:0000256" key="1">
    <source>
        <dbReference type="ARBA" id="ARBA00000077"/>
    </source>
</evidence>
<dbReference type="Gene3D" id="3.40.970.10">
    <property type="entry name" value="Ribonuclease H1, N-terminal domain"/>
    <property type="match status" value="1"/>
</dbReference>
<dbReference type="PANTHER" id="PTHR10642:SF26">
    <property type="entry name" value="RIBONUCLEASE H1"/>
    <property type="match status" value="1"/>
</dbReference>
<comment type="similarity">
    <text evidence="3 12">Belongs to the RNase H family.</text>
</comment>
<dbReference type="InterPro" id="IPR017067">
    <property type="entry name" value="RNase_H1_euk"/>
</dbReference>
<comment type="subunit">
    <text evidence="4 12">Monomer.</text>
</comment>
<dbReference type="GO" id="GO:0043137">
    <property type="term" value="P:DNA replication, removal of RNA primer"/>
    <property type="evidence" value="ECO:0007669"/>
    <property type="project" value="TreeGrafter"/>
</dbReference>
<dbReference type="PANTHER" id="PTHR10642">
    <property type="entry name" value="RIBONUCLEASE H1"/>
    <property type="match status" value="1"/>
</dbReference>
<evidence type="ECO:0000256" key="7">
    <source>
        <dbReference type="ARBA" id="ARBA00022722"/>
    </source>
</evidence>
<organism evidence="14 15">
    <name type="scientific">Schwartzia succinivorans DSM 10502</name>
    <dbReference type="NCBI Taxonomy" id="1123243"/>
    <lineage>
        <taxon>Bacteria</taxon>
        <taxon>Bacillati</taxon>
        <taxon>Bacillota</taxon>
        <taxon>Negativicutes</taxon>
        <taxon>Selenomonadales</taxon>
        <taxon>Selenomonadaceae</taxon>
        <taxon>Schwartzia</taxon>
    </lineage>
</organism>
<dbReference type="EC" id="3.1.26.4" evidence="5 12"/>
<dbReference type="GO" id="GO:0003676">
    <property type="term" value="F:nucleic acid binding"/>
    <property type="evidence" value="ECO:0007669"/>
    <property type="project" value="InterPro"/>
</dbReference>
<feature type="binding site" evidence="12">
    <location>
        <position position="130"/>
    </location>
    <ligand>
        <name>Mg(2+)</name>
        <dbReference type="ChEBI" id="CHEBI:18420"/>
        <label>1</label>
    </ligand>
</feature>
<evidence type="ECO:0000256" key="11">
    <source>
        <dbReference type="ARBA" id="ARBA00022842"/>
    </source>
</evidence>
<evidence type="ECO:0000259" key="13">
    <source>
        <dbReference type="PROSITE" id="PS50879"/>
    </source>
</evidence>
<dbReference type="InterPro" id="IPR022892">
    <property type="entry name" value="RNaseHI"/>
</dbReference>
<comment type="subcellular location">
    <subcellularLocation>
        <location evidence="12">Cytoplasm</location>
    </subcellularLocation>
</comment>
<evidence type="ECO:0000256" key="3">
    <source>
        <dbReference type="ARBA" id="ARBA00005300"/>
    </source>
</evidence>
<dbReference type="OrthoDB" id="9811552at2"/>
<dbReference type="GO" id="GO:0005737">
    <property type="term" value="C:cytoplasm"/>
    <property type="evidence" value="ECO:0007669"/>
    <property type="project" value="UniProtKB-SubCell"/>
</dbReference>
<dbReference type="InterPro" id="IPR050092">
    <property type="entry name" value="RNase_H"/>
</dbReference>
<dbReference type="InterPro" id="IPR012337">
    <property type="entry name" value="RNaseH-like_sf"/>
</dbReference>
<keyword evidence="7 12" id="KW-0540">Nuclease</keyword>
<keyword evidence="8 12" id="KW-0479">Metal-binding</keyword>
<evidence type="ECO:0000256" key="10">
    <source>
        <dbReference type="ARBA" id="ARBA00022801"/>
    </source>
</evidence>
<evidence type="ECO:0000256" key="2">
    <source>
        <dbReference type="ARBA" id="ARBA00004065"/>
    </source>
</evidence>
<evidence type="ECO:0000256" key="6">
    <source>
        <dbReference type="ARBA" id="ARBA00017721"/>
    </source>
</evidence>
<feature type="binding site" evidence="12">
    <location>
        <position position="217"/>
    </location>
    <ligand>
        <name>Mg(2+)</name>
        <dbReference type="ChEBI" id="CHEBI:18420"/>
        <label>2</label>
    </ligand>
</feature>
<reference evidence="14 15" key="1">
    <citation type="submission" date="2016-11" db="EMBL/GenBank/DDBJ databases">
        <authorList>
            <person name="Jaros S."/>
            <person name="Januszkiewicz K."/>
            <person name="Wedrychowicz H."/>
        </authorList>
    </citation>
    <scope>NUCLEOTIDE SEQUENCE [LARGE SCALE GENOMIC DNA]</scope>
    <source>
        <strain evidence="14 15">DSM 10502</strain>
    </source>
</reference>
<comment type="catalytic activity">
    <reaction evidence="1 12">
        <text>Endonucleolytic cleavage to 5'-phosphomonoester.</text>
        <dbReference type="EC" id="3.1.26.4"/>
    </reaction>
</comment>
<dbReference type="PIRSF" id="PIRSF036852">
    <property type="entry name" value="Ribonuclease_H1_euk"/>
    <property type="match status" value="1"/>
</dbReference>
<dbReference type="HAMAP" id="MF_00042">
    <property type="entry name" value="RNase_H"/>
    <property type="match status" value="1"/>
</dbReference>
<evidence type="ECO:0000256" key="4">
    <source>
        <dbReference type="ARBA" id="ARBA00011245"/>
    </source>
</evidence>
<keyword evidence="15" id="KW-1185">Reference proteome</keyword>
<keyword evidence="11 12" id="KW-0460">Magnesium</keyword>
<name>A0A1M4SW45_9FIRM</name>
<feature type="binding site" evidence="12">
    <location>
        <position position="152"/>
    </location>
    <ligand>
        <name>Mg(2+)</name>
        <dbReference type="ChEBI" id="CHEBI:18420"/>
        <label>1</label>
    </ligand>
</feature>
<dbReference type="InterPro" id="IPR009027">
    <property type="entry name" value="Ribosomal_bL9/RNase_H1_N"/>
</dbReference>
<comment type="cofactor">
    <cofactor evidence="12">
        <name>Mg(2+)</name>
        <dbReference type="ChEBI" id="CHEBI:18420"/>
    </cofactor>
    <text evidence="12">Binds 1 Mg(2+) ion per subunit. May bind a second metal ion at a regulatory site, or after substrate binding.</text>
</comment>
<accession>A0A1M4SW45</accession>
<dbReference type="Proteomes" id="UP000184404">
    <property type="component" value="Unassembled WGS sequence"/>
</dbReference>
<dbReference type="InterPro" id="IPR037056">
    <property type="entry name" value="RNase_H1_N_sf"/>
</dbReference>
<evidence type="ECO:0000256" key="9">
    <source>
        <dbReference type="ARBA" id="ARBA00022759"/>
    </source>
</evidence>
<dbReference type="SUPFAM" id="SSF53098">
    <property type="entry name" value="Ribonuclease H-like"/>
    <property type="match status" value="1"/>
</dbReference>
<proteinExistence type="inferred from homology"/>
<dbReference type="PROSITE" id="PS50879">
    <property type="entry name" value="RNASE_H_1"/>
    <property type="match status" value="1"/>
</dbReference>
<protein>
    <recommendedName>
        <fullName evidence="6 12">Ribonuclease H</fullName>
        <shortName evidence="12">RNase H</shortName>
        <ecNumber evidence="5 12">3.1.26.4</ecNumber>
    </recommendedName>
</protein>
<dbReference type="RefSeq" id="WP_072934382.1">
    <property type="nucleotide sequence ID" value="NZ_FQUG01000002.1"/>
</dbReference>
<dbReference type="FunFam" id="3.40.970.10:FF:000002">
    <property type="entry name" value="Ribonuclease H"/>
    <property type="match status" value="1"/>
</dbReference>
<gene>
    <name evidence="12" type="primary">rnhA</name>
    <name evidence="14" type="ORF">SAMN02745190_00267</name>
</gene>
<dbReference type="STRING" id="1123243.SAMN02745190_00267"/>
<evidence type="ECO:0000313" key="14">
    <source>
        <dbReference type="EMBL" id="SHE36247.1"/>
    </source>
</evidence>
<dbReference type="InterPro" id="IPR036397">
    <property type="entry name" value="RNaseH_sf"/>
</dbReference>
<feature type="binding site" evidence="12">
    <location>
        <position position="89"/>
    </location>
    <ligand>
        <name>Mg(2+)</name>
        <dbReference type="ChEBI" id="CHEBI:18420"/>
        <label>2</label>
    </ligand>
</feature>
<keyword evidence="9 12" id="KW-0255">Endonuclease</keyword>
<dbReference type="CDD" id="cd09278">
    <property type="entry name" value="RNase_HI_prokaryote_like"/>
    <property type="match status" value="1"/>
</dbReference>
<sequence>MAKKIYAVKRGRKTGLFNTWDECKAQVAGFQGAVYKGFMDIDEANAWLSGSTAASVAVKGTPVRTGEQTSLFGEEKDAPINEDYVIYTDGSCLRNPDGPGGWAAVITKTATGEKQEISGGEASTTNNRMELTAGIMALRALPEGASTAFFADSQYLQNAFVKRWLVSWKRRGWITSTGTPVKNQDLWMALDAEVSCHEVHFHWVKGHAGNEDNERCDRLAKAEAMKFAD</sequence>
<dbReference type="EMBL" id="FQUG01000002">
    <property type="protein sequence ID" value="SHE36247.1"/>
    <property type="molecule type" value="Genomic_DNA"/>
</dbReference>
<keyword evidence="12" id="KW-0963">Cytoplasm</keyword>
<dbReference type="GO" id="GO:0004523">
    <property type="term" value="F:RNA-DNA hybrid ribonuclease activity"/>
    <property type="evidence" value="ECO:0007669"/>
    <property type="project" value="UniProtKB-UniRule"/>
</dbReference>
<dbReference type="Pfam" id="PF01693">
    <property type="entry name" value="Cauli_VI"/>
    <property type="match status" value="1"/>
</dbReference>
<dbReference type="InterPro" id="IPR002156">
    <property type="entry name" value="RNaseH_domain"/>
</dbReference>
<dbReference type="Pfam" id="PF00075">
    <property type="entry name" value="RNase_H"/>
    <property type="match status" value="1"/>
</dbReference>
<dbReference type="InterPro" id="IPR011320">
    <property type="entry name" value="RNase_H1_N"/>
</dbReference>
<dbReference type="NCBIfam" id="NF001236">
    <property type="entry name" value="PRK00203.1"/>
    <property type="match status" value="1"/>
</dbReference>
<dbReference type="SUPFAM" id="SSF55658">
    <property type="entry name" value="L9 N-domain-like"/>
    <property type="match status" value="1"/>
</dbReference>
<keyword evidence="10 12" id="KW-0378">Hydrolase</keyword>
<dbReference type="AlphaFoldDB" id="A0A1M4SW45"/>
<evidence type="ECO:0000313" key="15">
    <source>
        <dbReference type="Proteomes" id="UP000184404"/>
    </source>
</evidence>
<feature type="domain" description="RNase H type-1" evidence="13">
    <location>
        <begin position="80"/>
        <end position="225"/>
    </location>
</feature>
<dbReference type="GO" id="GO:0000287">
    <property type="term" value="F:magnesium ion binding"/>
    <property type="evidence" value="ECO:0007669"/>
    <property type="project" value="UniProtKB-UniRule"/>
</dbReference>
<feature type="binding site" evidence="12">
    <location>
        <position position="89"/>
    </location>
    <ligand>
        <name>Mg(2+)</name>
        <dbReference type="ChEBI" id="CHEBI:18420"/>
        <label>1</label>
    </ligand>
</feature>
<evidence type="ECO:0000256" key="8">
    <source>
        <dbReference type="ARBA" id="ARBA00022723"/>
    </source>
</evidence>